<dbReference type="InterPro" id="IPR038198">
    <property type="entry name" value="MukF_C_sf"/>
</dbReference>
<evidence type="ECO:0000313" key="6">
    <source>
        <dbReference type="Proteomes" id="UP000282433"/>
    </source>
</evidence>
<sequence>MARDDLHFVDRLVFDLQSKLDRIVSWGQQAIDLWIGYDRHVHKFIRTAIDMDKNRVFAQRLRQSVQTYFDEPWALTYANADRLLDMRDEEMALRDEEVTGELPADLEFEEFNEIREQLAALIEAQLAVYKEKGIPLDLGLVAREFLAQYPRGRHFDVARIVVDQAVQLGVAQADFTGLPAKWQPINDYGAKVQAHVIDKY</sequence>
<accession>A0A377TS75</accession>
<dbReference type="InterPro" id="IPR033441">
    <property type="entry name" value="MukF_C"/>
</dbReference>
<dbReference type="SUPFAM" id="SSF140570">
    <property type="entry name" value="MukF C-terminal domain-like"/>
    <property type="match status" value="1"/>
</dbReference>
<dbReference type="Proteomes" id="UP000282433">
    <property type="component" value="Chromosome"/>
</dbReference>
<gene>
    <name evidence="3" type="primary">mukF_2</name>
    <name evidence="4" type="ORF">NCTC13635_06492</name>
    <name evidence="3" type="ORF">NCTC9140_03253</name>
</gene>
<dbReference type="InterPro" id="IPR036141">
    <property type="entry name" value="MukF_M_sp"/>
</dbReference>
<dbReference type="EMBL" id="UGKQ01000007">
    <property type="protein sequence ID" value="STS81514.1"/>
    <property type="molecule type" value="Genomic_DNA"/>
</dbReference>
<dbReference type="Gene3D" id="1.10.225.40">
    <property type="entry name" value="MukF, C-terminal domain"/>
    <property type="match status" value="1"/>
</dbReference>
<dbReference type="Pfam" id="PF17192">
    <property type="entry name" value="MukF_M"/>
    <property type="match status" value="1"/>
</dbReference>
<evidence type="ECO:0000259" key="2">
    <source>
        <dbReference type="Pfam" id="PF17193"/>
    </source>
</evidence>
<dbReference type="Proteomes" id="UP000254938">
    <property type="component" value="Unassembled WGS sequence"/>
</dbReference>
<dbReference type="InterPro" id="IPR033440">
    <property type="entry name" value="MukF_M"/>
</dbReference>
<evidence type="ECO:0000259" key="1">
    <source>
        <dbReference type="Pfam" id="PF17192"/>
    </source>
</evidence>
<evidence type="ECO:0000313" key="4">
    <source>
        <dbReference type="EMBL" id="VEB07061.1"/>
    </source>
</evidence>
<evidence type="ECO:0000313" key="3">
    <source>
        <dbReference type="EMBL" id="STS81514.1"/>
    </source>
</evidence>
<organism evidence="3 5">
    <name type="scientific">Klebsiella pneumoniae</name>
    <dbReference type="NCBI Taxonomy" id="573"/>
    <lineage>
        <taxon>Bacteria</taxon>
        <taxon>Pseudomonadati</taxon>
        <taxon>Pseudomonadota</taxon>
        <taxon>Gammaproteobacteria</taxon>
        <taxon>Enterobacterales</taxon>
        <taxon>Enterobacteriaceae</taxon>
        <taxon>Klebsiella/Raoultella group</taxon>
        <taxon>Klebsiella</taxon>
        <taxon>Klebsiella pneumoniae complex</taxon>
    </lineage>
</organism>
<feature type="domain" description="Chromosome partition protein MukF C-terminal" evidence="2">
    <location>
        <begin position="43"/>
        <end position="200"/>
    </location>
</feature>
<dbReference type="Pfam" id="PF17193">
    <property type="entry name" value="MukF_C"/>
    <property type="match status" value="1"/>
</dbReference>
<name>A0A377TS75_KLEPN</name>
<dbReference type="AlphaFoldDB" id="A0A377TS75"/>
<dbReference type="CDD" id="cd16337">
    <property type="entry name" value="MukF_C"/>
    <property type="match status" value="1"/>
</dbReference>
<proteinExistence type="predicted"/>
<evidence type="ECO:0000313" key="5">
    <source>
        <dbReference type="Proteomes" id="UP000254938"/>
    </source>
</evidence>
<protein>
    <submittedName>
        <fullName evidence="3">Chromosome partition protein MukF</fullName>
    </submittedName>
</protein>
<dbReference type="Gene3D" id="1.20.58.590">
    <property type="entry name" value="Chromosome partition protein MukF, middle domain"/>
    <property type="match status" value="1"/>
</dbReference>
<feature type="domain" description="Chromosome partition protein MukF middle" evidence="1">
    <location>
        <begin position="2"/>
        <end position="41"/>
    </location>
</feature>
<reference evidence="3 5" key="1">
    <citation type="submission" date="2018-06" db="EMBL/GenBank/DDBJ databases">
        <authorList>
            <consortium name="Pathogen Informatics"/>
            <person name="Doyle S."/>
        </authorList>
    </citation>
    <scope>NUCLEOTIDE SEQUENCE [LARGE SCALE GENOMIC DNA]</scope>
    <source>
        <strain evidence="3 5">NCTC9140</strain>
    </source>
</reference>
<dbReference type="EMBL" id="LR134162">
    <property type="protein sequence ID" value="VEB07061.1"/>
    <property type="molecule type" value="Genomic_DNA"/>
</dbReference>
<reference evidence="4 6" key="2">
    <citation type="submission" date="2018-12" db="EMBL/GenBank/DDBJ databases">
        <authorList>
            <consortium name="Pathogen Informatics"/>
        </authorList>
    </citation>
    <scope>NUCLEOTIDE SEQUENCE [LARGE SCALE GENOMIC DNA]</scope>
    <source>
        <strain evidence="4 6">NCTC13635</strain>
    </source>
</reference>